<dbReference type="EMBL" id="JABFTP020000001">
    <property type="protein sequence ID" value="KAL3265226.1"/>
    <property type="molecule type" value="Genomic_DNA"/>
</dbReference>
<reference evidence="1 2" key="1">
    <citation type="journal article" date="2021" name="BMC Biol.">
        <title>Horizontally acquired antibacterial genes associated with adaptive radiation of ladybird beetles.</title>
        <authorList>
            <person name="Li H.S."/>
            <person name="Tang X.F."/>
            <person name="Huang Y.H."/>
            <person name="Xu Z.Y."/>
            <person name="Chen M.L."/>
            <person name="Du X.Y."/>
            <person name="Qiu B.Y."/>
            <person name="Chen P.T."/>
            <person name="Zhang W."/>
            <person name="Slipinski A."/>
            <person name="Escalona H.E."/>
            <person name="Waterhouse R.M."/>
            <person name="Zwick A."/>
            <person name="Pang H."/>
        </authorList>
    </citation>
    <scope>NUCLEOTIDE SEQUENCE [LARGE SCALE GENOMIC DNA]</scope>
    <source>
        <strain evidence="1">SYSU2018</strain>
    </source>
</reference>
<gene>
    <name evidence="1" type="ORF">HHI36_009440</name>
</gene>
<evidence type="ECO:0000313" key="1">
    <source>
        <dbReference type="EMBL" id="KAL3265226.1"/>
    </source>
</evidence>
<organism evidence="1 2">
    <name type="scientific">Cryptolaemus montrouzieri</name>
    <dbReference type="NCBI Taxonomy" id="559131"/>
    <lineage>
        <taxon>Eukaryota</taxon>
        <taxon>Metazoa</taxon>
        <taxon>Ecdysozoa</taxon>
        <taxon>Arthropoda</taxon>
        <taxon>Hexapoda</taxon>
        <taxon>Insecta</taxon>
        <taxon>Pterygota</taxon>
        <taxon>Neoptera</taxon>
        <taxon>Endopterygota</taxon>
        <taxon>Coleoptera</taxon>
        <taxon>Polyphaga</taxon>
        <taxon>Cucujiformia</taxon>
        <taxon>Coccinelloidea</taxon>
        <taxon>Coccinellidae</taxon>
        <taxon>Scymninae</taxon>
        <taxon>Scymnini</taxon>
        <taxon>Cryptolaemus</taxon>
    </lineage>
</organism>
<dbReference type="AlphaFoldDB" id="A0ABD2MGH4"/>
<dbReference type="Proteomes" id="UP001516400">
    <property type="component" value="Unassembled WGS sequence"/>
</dbReference>
<sequence length="109" mass="13128">MSKNCKYNTSIHKQKHILDTIRKGVVEKWYYSIIVDSMKYLVCRENIPEEFIDIYFNLLDFMDNITIDLWFLKYKPNVFTENIDKIVICMNKWTNSISTKFLKNMNITA</sequence>
<proteinExistence type="predicted"/>
<comment type="caution">
    <text evidence="1">The sequence shown here is derived from an EMBL/GenBank/DDBJ whole genome shotgun (WGS) entry which is preliminary data.</text>
</comment>
<evidence type="ECO:0000313" key="2">
    <source>
        <dbReference type="Proteomes" id="UP001516400"/>
    </source>
</evidence>
<protein>
    <submittedName>
        <fullName evidence="1">Uncharacterized protein</fullName>
    </submittedName>
</protein>
<name>A0ABD2MGH4_9CUCU</name>
<accession>A0ABD2MGH4</accession>
<keyword evidence="2" id="KW-1185">Reference proteome</keyword>